<name>A0A0C9TV55_PAXIN</name>
<feature type="region of interest" description="Disordered" evidence="1">
    <location>
        <begin position="169"/>
        <end position="189"/>
    </location>
</feature>
<dbReference type="Proteomes" id="UP000053647">
    <property type="component" value="Unassembled WGS sequence"/>
</dbReference>
<dbReference type="AlphaFoldDB" id="A0A0C9TV55"/>
<gene>
    <name evidence="2" type="ORF">PAXINDRAFT_13047</name>
</gene>
<keyword evidence="3" id="KW-1185">Reference proteome</keyword>
<reference evidence="3" key="2">
    <citation type="submission" date="2015-01" db="EMBL/GenBank/DDBJ databases">
        <title>Evolutionary Origins and Diversification of the Mycorrhizal Mutualists.</title>
        <authorList>
            <consortium name="DOE Joint Genome Institute"/>
            <consortium name="Mycorrhizal Genomics Consortium"/>
            <person name="Kohler A."/>
            <person name="Kuo A."/>
            <person name="Nagy L.G."/>
            <person name="Floudas D."/>
            <person name="Copeland A."/>
            <person name="Barry K.W."/>
            <person name="Cichocki N."/>
            <person name="Veneault-Fourrey C."/>
            <person name="LaButti K."/>
            <person name="Lindquist E.A."/>
            <person name="Lipzen A."/>
            <person name="Lundell T."/>
            <person name="Morin E."/>
            <person name="Murat C."/>
            <person name="Riley R."/>
            <person name="Ohm R."/>
            <person name="Sun H."/>
            <person name="Tunlid A."/>
            <person name="Henrissat B."/>
            <person name="Grigoriev I.V."/>
            <person name="Hibbett D.S."/>
            <person name="Martin F."/>
        </authorList>
    </citation>
    <scope>NUCLEOTIDE SEQUENCE [LARGE SCALE GENOMIC DNA]</scope>
    <source>
        <strain evidence="3">ATCC 200175</strain>
    </source>
</reference>
<reference evidence="2 3" key="1">
    <citation type="submission" date="2014-06" db="EMBL/GenBank/DDBJ databases">
        <authorList>
            <consortium name="DOE Joint Genome Institute"/>
            <person name="Kuo A."/>
            <person name="Kohler A."/>
            <person name="Nagy L.G."/>
            <person name="Floudas D."/>
            <person name="Copeland A."/>
            <person name="Barry K.W."/>
            <person name="Cichocki N."/>
            <person name="Veneault-Fourrey C."/>
            <person name="LaButti K."/>
            <person name="Lindquist E.A."/>
            <person name="Lipzen A."/>
            <person name="Lundell T."/>
            <person name="Morin E."/>
            <person name="Murat C."/>
            <person name="Sun H."/>
            <person name="Tunlid A."/>
            <person name="Henrissat B."/>
            <person name="Grigoriev I.V."/>
            <person name="Hibbett D.S."/>
            <person name="Martin F."/>
            <person name="Nordberg H.P."/>
            <person name="Cantor M.N."/>
            <person name="Hua S.X."/>
        </authorList>
    </citation>
    <scope>NUCLEOTIDE SEQUENCE [LARGE SCALE GENOMIC DNA]</scope>
    <source>
        <strain evidence="2 3">ATCC 200175</strain>
    </source>
</reference>
<organism evidence="2 3">
    <name type="scientific">Paxillus involutus ATCC 200175</name>
    <dbReference type="NCBI Taxonomy" id="664439"/>
    <lineage>
        <taxon>Eukaryota</taxon>
        <taxon>Fungi</taxon>
        <taxon>Dikarya</taxon>
        <taxon>Basidiomycota</taxon>
        <taxon>Agaricomycotina</taxon>
        <taxon>Agaricomycetes</taxon>
        <taxon>Agaricomycetidae</taxon>
        <taxon>Boletales</taxon>
        <taxon>Paxilineae</taxon>
        <taxon>Paxillaceae</taxon>
        <taxon>Paxillus</taxon>
    </lineage>
</organism>
<sequence>MSHPITRSKNAHQHPGQILLEGKQKRRTPKQKQADDARAEQERLEQEAAHGRGIKRLADIIDSSMQEEESRLTNPPKPRPQPRVIVKGPVPSESRGNNDDLDSLDSKIVDDIEMTSLDVLASSQGDGNMGIEGQEEEDDELEETLTQVVSKRKCSQKTLTRDAVLAVARGSQTNSGSADGQKQKLASSSYGFSHHLLNNDFTH</sequence>
<accession>A0A0C9TV55</accession>
<dbReference type="OrthoDB" id="3187908at2759"/>
<protein>
    <submittedName>
        <fullName evidence="2">Uncharacterized protein</fullName>
    </submittedName>
</protein>
<feature type="compositionally biased region" description="Basic and acidic residues" evidence="1">
    <location>
        <begin position="32"/>
        <end position="50"/>
    </location>
</feature>
<feature type="region of interest" description="Disordered" evidence="1">
    <location>
        <begin position="1"/>
        <end position="104"/>
    </location>
</feature>
<dbReference type="EMBL" id="KN819345">
    <property type="protein sequence ID" value="KIJ14133.1"/>
    <property type="molecule type" value="Genomic_DNA"/>
</dbReference>
<evidence type="ECO:0000313" key="3">
    <source>
        <dbReference type="Proteomes" id="UP000053647"/>
    </source>
</evidence>
<proteinExistence type="predicted"/>
<evidence type="ECO:0000313" key="2">
    <source>
        <dbReference type="EMBL" id="KIJ14133.1"/>
    </source>
</evidence>
<dbReference type="HOGENOM" id="CLU_1475615_0_0_1"/>
<feature type="compositionally biased region" description="Polar residues" evidence="1">
    <location>
        <begin position="170"/>
        <end position="189"/>
    </location>
</feature>
<evidence type="ECO:0000256" key="1">
    <source>
        <dbReference type="SAM" id="MobiDB-lite"/>
    </source>
</evidence>